<dbReference type="InterPro" id="IPR011011">
    <property type="entry name" value="Znf_FYVE_PHD"/>
</dbReference>
<protein>
    <recommendedName>
        <fullName evidence="11">PHD finger protein ALFIN-LIKE</fullName>
    </recommendedName>
</protein>
<dbReference type="GO" id="GO:0042393">
    <property type="term" value="F:histone binding"/>
    <property type="evidence" value="ECO:0007669"/>
    <property type="project" value="UniProtKB-UniRule"/>
</dbReference>
<proteinExistence type="evidence at transcript level"/>
<dbReference type="InterPro" id="IPR044104">
    <property type="entry name" value="PHD_AL_plant"/>
</dbReference>
<dbReference type="GO" id="GO:0003712">
    <property type="term" value="F:transcription coregulator activity"/>
    <property type="evidence" value="ECO:0007669"/>
    <property type="project" value="TreeGrafter"/>
</dbReference>
<accession>A0A4P8FA23</accession>
<keyword evidence="6 11" id="KW-0156">Chromatin regulator</keyword>
<dbReference type="GO" id="GO:0000976">
    <property type="term" value="F:transcription cis-regulatory region binding"/>
    <property type="evidence" value="ECO:0007669"/>
    <property type="project" value="TreeGrafter"/>
</dbReference>
<keyword evidence="5 11" id="KW-0862">Zinc</keyword>
<keyword evidence="8 11" id="KW-0804">Transcription</keyword>
<dbReference type="Pfam" id="PF12165">
    <property type="entry name" value="Alfin"/>
    <property type="match status" value="1"/>
</dbReference>
<evidence type="ECO:0000256" key="6">
    <source>
        <dbReference type="ARBA" id="ARBA00022853"/>
    </source>
</evidence>
<dbReference type="PANTHER" id="PTHR12321">
    <property type="entry name" value="CPG BINDING PROTEIN"/>
    <property type="match status" value="1"/>
</dbReference>
<keyword evidence="9 11" id="KW-0539">Nucleus</keyword>
<dbReference type="GO" id="GO:0008270">
    <property type="term" value="F:zinc ion binding"/>
    <property type="evidence" value="ECO:0007669"/>
    <property type="project" value="UniProtKB-KW"/>
</dbReference>
<comment type="subcellular location">
    <subcellularLocation>
        <location evidence="1 11">Nucleus</location>
    </subcellularLocation>
</comment>
<keyword evidence="13" id="KW-0472">Membrane</keyword>
<comment type="domain">
    <text evidence="11">The PHD-type zinc finger mediates the binding to H3K4me3.</text>
</comment>
<evidence type="ECO:0000313" key="15">
    <source>
        <dbReference type="EMBL" id="QCO76342.1"/>
    </source>
</evidence>
<feature type="transmembrane region" description="Helical" evidence="13">
    <location>
        <begin position="90"/>
        <end position="115"/>
    </location>
</feature>
<evidence type="ECO:0000259" key="14">
    <source>
        <dbReference type="PROSITE" id="PS50016"/>
    </source>
</evidence>
<feature type="region of interest" description="Disordered" evidence="12">
    <location>
        <begin position="145"/>
        <end position="184"/>
    </location>
</feature>
<dbReference type="PANTHER" id="PTHR12321:SF172">
    <property type="entry name" value="PHD FINGER PROTEIN ALFIN-LIKE 9"/>
    <property type="match status" value="1"/>
</dbReference>
<keyword evidence="3 11" id="KW-0479">Metal-binding</keyword>
<keyword evidence="13" id="KW-0812">Transmembrane</keyword>
<dbReference type="InterPro" id="IPR045104">
    <property type="entry name" value="Alfin"/>
</dbReference>
<evidence type="ECO:0000256" key="7">
    <source>
        <dbReference type="ARBA" id="ARBA00023015"/>
    </source>
</evidence>
<feature type="domain" description="PHD-type" evidence="14">
    <location>
        <begin position="191"/>
        <end position="243"/>
    </location>
</feature>
<dbReference type="InterPro" id="IPR001965">
    <property type="entry name" value="Znf_PHD"/>
</dbReference>
<dbReference type="InterPro" id="IPR019787">
    <property type="entry name" value="Znf_PHD-finger"/>
</dbReference>
<evidence type="ECO:0000256" key="2">
    <source>
        <dbReference type="ARBA" id="ARBA00010445"/>
    </source>
</evidence>
<feature type="compositionally biased region" description="Low complexity" evidence="12">
    <location>
        <begin position="150"/>
        <end position="164"/>
    </location>
</feature>
<dbReference type="SMART" id="SM00249">
    <property type="entry name" value="PHD"/>
    <property type="match status" value="1"/>
</dbReference>
<evidence type="ECO:0000256" key="5">
    <source>
        <dbReference type="ARBA" id="ARBA00022833"/>
    </source>
</evidence>
<evidence type="ECO:0000256" key="8">
    <source>
        <dbReference type="ARBA" id="ARBA00023163"/>
    </source>
</evidence>
<dbReference type="GO" id="GO:0005634">
    <property type="term" value="C:nucleus"/>
    <property type="evidence" value="ECO:0007669"/>
    <property type="project" value="UniProtKB-SubCell"/>
</dbReference>
<evidence type="ECO:0000256" key="1">
    <source>
        <dbReference type="ARBA" id="ARBA00004123"/>
    </source>
</evidence>
<evidence type="ECO:0000256" key="12">
    <source>
        <dbReference type="SAM" id="MobiDB-lite"/>
    </source>
</evidence>
<sequence>MDGGAQYNPRTVDEVFRDFKGRRAAMIRALTDDVEEFYQQCDPEKENLCLYGFPNEQWEVNLPAEEVPPELPEPALGINFARDGMQAKDWLSLVAVHSDAWLLAVAYYFGARFFFDKADRKRLFNMINDLPTIFEVVTGTAKKQSKEKSSVSNNSSSKSKSNSKGVKHSRAAQVKVEDEGFDEEEDEEHGDAFCGACGENYAADEFWICCDICERWFHGKCVKITPARAEHIKQYKCPSCGNKRARA</sequence>
<dbReference type="SUPFAM" id="SSF57903">
    <property type="entry name" value="FYVE/PHD zinc finger"/>
    <property type="match status" value="1"/>
</dbReference>
<dbReference type="CDD" id="cd15613">
    <property type="entry name" value="PHD_AL_plant"/>
    <property type="match status" value="1"/>
</dbReference>
<evidence type="ECO:0000256" key="4">
    <source>
        <dbReference type="ARBA" id="ARBA00022771"/>
    </source>
</evidence>
<dbReference type="PROSITE" id="PS50016">
    <property type="entry name" value="ZF_PHD_2"/>
    <property type="match status" value="1"/>
</dbReference>
<evidence type="ECO:0000256" key="10">
    <source>
        <dbReference type="PROSITE-ProRule" id="PRU00146"/>
    </source>
</evidence>
<comment type="similarity">
    <text evidence="2 11">Belongs to the Alfin family.</text>
</comment>
<evidence type="ECO:0000256" key="3">
    <source>
        <dbReference type="ARBA" id="ARBA00022723"/>
    </source>
</evidence>
<dbReference type="Pfam" id="PF00628">
    <property type="entry name" value="PHD"/>
    <property type="match status" value="1"/>
</dbReference>
<dbReference type="AlphaFoldDB" id="A0A4P8FA23"/>
<evidence type="ECO:0000256" key="13">
    <source>
        <dbReference type="SAM" id="Phobius"/>
    </source>
</evidence>
<name>A0A4P8FA23_9CARY</name>
<evidence type="ECO:0000256" key="11">
    <source>
        <dbReference type="RuleBase" id="RU369089"/>
    </source>
</evidence>
<dbReference type="EMBL" id="MK209701">
    <property type="protein sequence ID" value="QCO76342.1"/>
    <property type="molecule type" value="mRNA"/>
</dbReference>
<dbReference type="InterPro" id="IPR021998">
    <property type="entry name" value="Alfin_N"/>
</dbReference>
<dbReference type="InterPro" id="IPR013083">
    <property type="entry name" value="Znf_RING/FYVE/PHD"/>
</dbReference>
<dbReference type="PROSITE" id="PS01359">
    <property type="entry name" value="ZF_PHD_1"/>
    <property type="match status" value="1"/>
</dbReference>
<reference evidence="15" key="1">
    <citation type="submission" date="2018-11" db="EMBL/GenBank/DDBJ databases">
        <authorList>
            <person name="Wang Z."/>
            <person name="Wang Y."/>
        </authorList>
    </citation>
    <scope>NUCLEOTIDE SEQUENCE</scope>
</reference>
<dbReference type="GO" id="GO:0006355">
    <property type="term" value="P:regulation of DNA-templated transcription"/>
    <property type="evidence" value="ECO:0007669"/>
    <property type="project" value="UniProtKB-UniRule"/>
</dbReference>
<keyword evidence="4 10" id="KW-0863">Zinc-finger</keyword>
<dbReference type="Gene3D" id="3.30.40.10">
    <property type="entry name" value="Zinc/RING finger domain, C3HC4 (zinc finger)"/>
    <property type="match status" value="1"/>
</dbReference>
<comment type="function">
    <text evidence="11">Histone-binding component that specifically recognizes H3 tails trimethylated on 'Lys-4' (H3K4me3), which mark transcription start sites of virtually all active genes.</text>
</comment>
<dbReference type="InterPro" id="IPR019786">
    <property type="entry name" value="Zinc_finger_PHD-type_CS"/>
</dbReference>
<organism evidence="15">
    <name type="scientific">Tamarix hispida</name>
    <dbReference type="NCBI Taxonomy" id="189793"/>
    <lineage>
        <taxon>Eukaryota</taxon>
        <taxon>Viridiplantae</taxon>
        <taxon>Streptophyta</taxon>
        <taxon>Embryophyta</taxon>
        <taxon>Tracheophyta</taxon>
        <taxon>Spermatophyta</taxon>
        <taxon>Magnoliopsida</taxon>
        <taxon>eudicotyledons</taxon>
        <taxon>Gunneridae</taxon>
        <taxon>Pentapetalae</taxon>
        <taxon>Caryophyllales</taxon>
        <taxon>Tamaricaceae</taxon>
        <taxon>Tamarix</taxon>
    </lineage>
</organism>
<evidence type="ECO:0000256" key="9">
    <source>
        <dbReference type="ARBA" id="ARBA00023242"/>
    </source>
</evidence>
<dbReference type="GO" id="GO:0006325">
    <property type="term" value="P:chromatin organization"/>
    <property type="evidence" value="ECO:0007669"/>
    <property type="project" value="UniProtKB-UniRule"/>
</dbReference>
<comment type="subunit">
    <text evidence="11">Interacts with H3K4me3 and to a lesser extent with H3K4me2.</text>
</comment>
<keyword evidence="7 11" id="KW-0805">Transcription regulation</keyword>
<dbReference type="FunFam" id="3.30.40.10:FF:000306">
    <property type="entry name" value="PHD finger alfin-like protein"/>
    <property type="match status" value="1"/>
</dbReference>
<keyword evidence="13" id="KW-1133">Transmembrane helix</keyword>